<keyword evidence="2" id="KW-1185">Reference proteome</keyword>
<comment type="caution">
    <text evidence="1">The sequence shown here is derived from an EMBL/GenBank/DDBJ whole genome shotgun (WGS) entry which is preliminary data.</text>
</comment>
<accession>A0ABD2BAU2</accession>
<organism evidence="1 2">
    <name type="scientific">Vespula squamosa</name>
    <name type="common">Southern yellow jacket</name>
    <name type="synonym">Wasp</name>
    <dbReference type="NCBI Taxonomy" id="30214"/>
    <lineage>
        <taxon>Eukaryota</taxon>
        <taxon>Metazoa</taxon>
        <taxon>Ecdysozoa</taxon>
        <taxon>Arthropoda</taxon>
        <taxon>Hexapoda</taxon>
        <taxon>Insecta</taxon>
        <taxon>Pterygota</taxon>
        <taxon>Neoptera</taxon>
        <taxon>Endopterygota</taxon>
        <taxon>Hymenoptera</taxon>
        <taxon>Apocrita</taxon>
        <taxon>Aculeata</taxon>
        <taxon>Vespoidea</taxon>
        <taxon>Vespidae</taxon>
        <taxon>Vespinae</taxon>
        <taxon>Vespula</taxon>
    </lineage>
</organism>
<sequence length="124" mass="14365">MKRKISLVFRVSKVNWIHLETIGLRIIWYGRTASPFFIPDGPMDKNGEISKEDTFIVIHHKIRDIFFLRFLNRRSSIPSSTAAKSFRLIIAISFSSKVSTGQSIPDIDNIYLRIYVLSYIQCVI</sequence>
<protein>
    <submittedName>
        <fullName evidence="1">Uncharacterized protein</fullName>
    </submittedName>
</protein>
<evidence type="ECO:0000313" key="1">
    <source>
        <dbReference type="EMBL" id="KAL2729648.1"/>
    </source>
</evidence>
<evidence type="ECO:0000313" key="2">
    <source>
        <dbReference type="Proteomes" id="UP001607302"/>
    </source>
</evidence>
<reference evidence="1 2" key="1">
    <citation type="journal article" date="2024" name="Ann. Entomol. Soc. Am.">
        <title>Genomic analyses of the southern and eastern yellowjacket wasps (Hymenoptera: Vespidae) reveal evolutionary signatures of social life.</title>
        <authorList>
            <person name="Catto M.A."/>
            <person name="Caine P.B."/>
            <person name="Orr S.E."/>
            <person name="Hunt B.G."/>
            <person name="Goodisman M.A.D."/>
        </authorList>
    </citation>
    <scope>NUCLEOTIDE SEQUENCE [LARGE SCALE GENOMIC DNA]</scope>
    <source>
        <strain evidence="1">233</strain>
        <tissue evidence="1">Head and thorax</tissue>
    </source>
</reference>
<name>A0ABD2BAU2_VESSQ</name>
<dbReference type="AlphaFoldDB" id="A0ABD2BAU2"/>
<dbReference type="Proteomes" id="UP001607302">
    <property type="component" value="Unassembled WGS sequence"/>
</dbReference>
<proteinExistence type="predicted"/>
<gene>
    <name evidence="1" type="ORF">V1478_005938</name>
</gene>
<dbReference type="EMBL" id="JAUDFV010000130">
    <property type="protein sequence ID" value="KAL2729648.1"/>
    <property type="molecule type" value="Genomic_DNA"/>
</dbReference>